<keyword evidence="1" id="KW-1133">Transmembrane helix</keyword>
<feature type="transmembrane region" description="Helical" evidence="1">
    <location>
        <begin position="12"/>
        <end position="35"/>
    </location>
</feature>
<organism evidence="2">
    <name type="scientific">Anopheles braziliensis</name>
    <dbReference type="NCBI Taxonomy" id="58242"/>
    <lineage>
        <taxon>Eukaryota</taxon>
        <taxon>Metazoa</taxon>
        <taxon>Ecdysozoa</taxon>
        <taxon>Arthropoda</taxon>
        <taxon>Hexapoda</taxon>
        <taxon>Insecta</taxon>
        <taxon>Pterygota</taxon>
        <taxon>Neoptera</taxon>
        <taxon>Endopterygota</taxon>
        <taxon>Diptera</taxon>
        <taxon>Nematocera</taxon>
        <taxon>Culicoidea</taxon>
        <taxon>Culicidae</taxon>
        <taxon>Anophelinae</taxon>
        <taxon>Anopheles</taxon>
    </lineage>
</organism>
<name>A0A2M3ZS41_9DIPT</name>
<evidence type="ECO:0000256" key="1">
    <source>
        <dbReference type="SAM" id="Phobius"/>
    </source>
</evidence>
<reference evidence="2" key="1">
    <citation type="submission" date="2018-01" db="EMBL/GenBank/DDBJ databases">
        <title>An insight into the sialome of Amazonian anophelines.</title>
        <authorList>
            <person name="Ribeiro J.M."/>
            <person name="Scarpassa V."/>
            <person name="Calvo E."/>
        </authorList>
    </citation>
    <scope>NUCLEOTIDE SEQUENCE</scope>
    <source>
        <tissue evidence="2">Salivary glands</tissue>
    </source>
</reference>
<proteinExistence type="predicted"/>
<protein>
    <submittedName>
        <fullName evidence="2">Putative secreted peptide</fullName>
    </submittedName>
</protein>
<dbReference type="AlphaFoldDB" id="A0A2M3ZS41"/>
<accession>A0A2M3ZS41</accession>
<keyword evidence="1" id="KW-0812">Transmembrane</keyword>
<dbReference type="EMBL" id="GGFM01010633">
    <property type="protein sequence ID" value="MBW31384.1"/>
    <property type="molecule type" value="Transcribed_RNA"/>
</dbReference>
<feature type="transmembrane region" description="Helical" evidence="1">
    <location>
        <begin position="55"/>
        <end position="71"/>
    </location>
</feature>
<keyword evidence="1" id="KW-0472">Membrane</keyword>
<sequence>MIGKLFVRGLLLQIGHVVASLLQIVLGVLQAIPFGRDRFGLLAKILRHRLQRFDALVQLLTLLITHFALLLRSHQWWRVRKCCNRCRANRPGTTPALLLLLQRGNGCR</sequence>
<evidence type="ECO:0000313" key="2">
    <source>
        <dbReference type="EMBL" id="MBW31384.1"/>
    </source>
</evidence>